<feature type="disulfide bond" evidence="8">
    <location>
        <begin position="69"/>
        <end position="82"/>
    </location>
</feature>
<protein>
    <recommendedName>
        <fullName evidence="7">Guanylate cyclase activator 2B</fullName>
    </recommendedName>
</protein>
<dbReference type="EMBL" id="AJ301673">
    <property type="protein sequence ID" value="CAC35449.1"/>
    <property type="molecule type" value="mRNA"/>
</dbReference>
<dbReference type="PIRSF" id="PIRSF001849">
    <property type="entry name" value="Guanylin"/>
    <property type="match status" value="1"/>
</dbReference>
<dbReference type="InterPro" id="IPR036382">
    <property type="entry name" value="Guanylin_sf"/>
</dbReference>
<evidence type="ECO:0000313" key="10">
    <source>
        <dbReference type="EMBL" id="CAC35449.1"/>
    </source>
</evidence>
<feature type="disulfide bond" evidence="8">
    <location>
        <begin position="107"/>
        <end position="115"/>
    </location>
</feature>
<evidence type="ECO:0000256" key="7">
    <source>
        <dbReference type="ARBA" id="ARBA00041176"/>
    </source>
</evidence>
<feature type="signal peptide" evidence="9">
    <location>
        <begin position="1"/>
        <end position="28"/>
    </location>
</feature>
<comment type="function">
    <text evidence="6">Endogenous activator of intestinal guanylate cyclase. It stimulates this enzyme through the same receptor binding region as the heat-stable enterotoxins. May be a potent physiological regulator of intestinal fluid and electrolyte transport. May be an autocrine/paracrine regulator of intestinal salt and water transport.</text>
</comment>
<accession>Q98TH9</accession>
<organism evidence="10">
    <name type="scientific">Anguilla anguilla</name>
    <name type="common">European freshwater eel</name>
    <name type="synonym">Muraena anguilla</name>
    <dbReference type="NCBI Taxonomy" id="7936"/>
    <lineage>
        <taxon>Eukaryota</taxon>
        <taxon>Metazoa</taxon>
        <taxon>Chordata</taxon>
        <taxon>Craniata</taxon>
        <taxon>Vertebrata</taxon>
        <taxon>Euteleostomi</taxon>
        <taxon>Actinopterygii</taxon>
        <taxon>Neopterygii</taxon>
        <taxon>Teleostei</taxon>
        <taxon>Anguilliformes</taxon>
        <taxon>Anguillidae</taxon>
        <taxon>Anguilla</taxon>
    </lineage>
</organism>
<comment type="subcellular location">
    <subcellularLocation>
        <location evidence="1">Secreted</location>
    </subcellularLocation>
</comment>
<dbReference type="Pfam" id="PF02058">
    <property type="entry name" value="Guanylin"/>
    <property type="match status" value="1"/>
</dbReference>
<evidence type="ECO:0000256" key="8">
    <source>
        <dbReference type="PIRSR" id="PIRSR001849-50"/>
    </source>
</evidence>
<feature type="disulfide bond" evidence="8">
    <location>
        <begin position="104"/>
        <end position="112"/>
    </location>
</feature>
<dbReference type="PRINTS" id="PR00774">
    <property type="entry name" value="GUANYLIN"/>
</dbReference>
<proteinExistence type="evidence at transcript level"/>
<keyword evidence="3" id="KW-0964">Secreted</keyword>
<dbReference type="SUPFAM" id="SSF89890">
    <property type="entry name" value="Proguanylin"/>
    <property type="match status" value="1"/>
</dbReference>
<reference evidence="10" key="1">
    <citation type="thesis" date="2000" institute="Department of School of Biology" country="University of St Andrews, St Andrews, United Kingdom">
        <authorList>
            <person name="Comrie M.M."/>
        </authorList>
    </citation>
    <scope>NUCLEOTIDE SEQUENCE</scope>
</reference>
<dbReference type="GO" id="GO:0005576">
    <property type="term" value="C:extracellular region"/>
    <property type="evidence" value="ECO:0007669"/>
    <property type="project" value="UniProtKB-SubCell"/>
</dbReference>
<dbReference type="AlphaFoldDB" id="Q98TH9"/>
<evidence type="ECO:0000256" key="6">
    <source>
        <dbReference type="ARBA" id="ARBA00037765"/>
    </source>
</evidence>
<evidence type="ECO:0000256" key="3">
    <source>
        <dbReference type="ARBA" id="ARBA00022525"/>
    </source>
</evidence>
<sequence>MSQRDLCEMREAVVLILLAFCFLQESQGVWVMDGDLSFPLEAVKVLKHLLGANTMSTPHPPNLGSHAVCSNPHLPAEFLPVCEREGASALFNRLVDIITPPDPCEICANAACTGCL</sequence>
<keyword evidence="4 9" id="KW-0732">Signal</keyword>
<reference evidence="10" key="2">
    <citation type="journal article" date="2001" name="Biochem. Biophys. Res. Commun.">
        <title>Cloning and Expression of Guanylin from the European eel (Anguilla anguilla).</title>
        <authorList>
            <person name="Comrie M.M."/>
            <person name="Cutler C.P."/>
            <person name="Cramb G."/>
        </authorList>
    </citation>
    <scope>NUCLEOTIDE SEQUENCE</scope>
</reference>
<dbReference type="Gene3D" id="3.90.1450.10">
    <property type="entry name" value="Guanylin"/>
    <property type="match status" value="1"/>
</dbReference>
<dbReference type="GO" id="GO:0030250">
    <property type="term" value="F:guanylate cyclase activator activity"/>
    <property type="evidence" value="ECO:0007669"/>
    <property type="project" value="InterPro"/>
</dbReference>
<keyword evidence="5 8" id="KW-1015">Disulfide bond</keyword>
<dbReference type="PANTHER" id="PTHR11318:SF4">
    <property type="entry name" value="GUANYLATE CYCLASE ACTIVATOR 2B"/>
    <property type="match status" value="1"/>
</dbReference>
<evidence type="ECO:0000256" key="5">
    <source>
        <dbReference type="ARBA" id="ARBA00023157"/>
    </source>
</evidence>
<comment type="similarity">
    <text evidence="2">Belongs to the guanylin family.</text>
</comment>
<gene>
    <name evidence="10" type="primary">GUCA2II</name>
</gene>
<dbReference type="InterPro" id="IPR000879">
    <property type="entry name" value="Guanylin"/>
</dbReference>
<evidence type="ECO:0000256" key="1">
    <source>
        <dbReference type="ARBA" id="ARBA00004613"/>
    </source>
</evidence>
<evidence type="ECO:0000256" key="4">
    <source>
        <dbReference type="ARBA" id="ARBA00022729"/>
    </source>
</evidence>
<evidence type="ECO:0000256" key="2">
    <source>
        <dbReference type="ARBA" id="ARBA00009883"/>
    </source>
</evidence>
<dbReference type="PIR" id="JC7620">
    <property type="entry name" value="JC7620"/>
</dbReference>
<name>Q98TH9_ANGAN</name>
<feature type="chain" id="PRO_5004322942" description="Guanylate cyclase activator 2B" evidence="9">
    <location>
        <begin position="29"/>
        <end position="116"/>
    </location>
</feature>
<dbReference type="PANTHER" id="PTHR11318">
    <property type="entry name" value="GUANYLIN FAMILY MEMBER"/>
    <property type="match status" value="1"/>
</dbReference>
<evidence type="ECO:0000256" key="9">
    <source>
        <dbReference type="SAM" id="SignalP"/>
    </source>
</evidence>